<dbReference type="Proteomes" id="UP000199170">
    <property type="component" value="Unassembled WGS sequence"/>
</dbReference>
<sequence>MTDDTERPSGPDLPAHVRDVVDELSVEELEDLADYAQALADWKREQPPASPDTAPEDAVDDDVVEDLEEQGVSMDPDDYDDVPATGTYITVKEPKQGYRYYYWQWRDGDTWKNEYIAPVNPKGD</sequence>
<dbReference type="AlphaFoldDB" id="A0A1H3IVH2"/>
<organism evidence="2 3">
    <name type="scientific">Halobellus clavatus</name>
    <dbReference type="NCBI Taxonomy" id="660517"/>
    <lineage>
        <taxon>Archaea</taxon>
        <taxon>Methanobacteriati</taxon>
        <taxon>Methanobacteriota</taxon>
        <taxon>Stenosarchaea group</taxon>
        <taxon>Halobacteria</taxon>
        <taxon>Halobacteriales</taxon>
        <taxon>Haloferacaceae</taxon>
        <taxon>Halobellus</taxon>
    </lineage>
</organism>
<gene>
    <name evidence="2" type="ORF">SAMN04487946_11120</name>
</gene>
<dbReference type="RefSeq" id="WP_089768486.1">
    <property type="nucleotide sequence ID" value="NZ_FNPB01000011.1"/>
</dbReference>
<evidence type="ECO:0000313" key="2">
    <source>
        <dbReference type="EMBL" id="SDY31711.1"/>
    </source>
</evidence>
<proteinExistence type="predicted"/>
<feature type="compositionally biased region" description="Acidic residues" evidence="1">
    <location>
        <begin position="54"/>
        <end position="64"/>
    </location>
</feature>
<feature type="region of interest" description="Disordered" evidence="1">
    <location>
        <begin position="38"/>
        <end position="64"/>
    </location>
</feature>
<accession>A0A1H3IVH2</accession>
<dbReference type="STRING" id="660517.SAMN04487946_11120"/>
<keyword evidence="3" id="KW-1185">Reference proteome</keyword>
<dbReference type="OrthoDB" id="204292at2157"/>
<evidence type="ECO:0000313" key="3">
    <source>
        <dbReference type="Proteomes" id="UP000199170"/>
    </source>
</evidence>
<evidence type="ECO:0000256" key="1">
    <source>
        <dbReference type="SAM" id="MobiDB-lite"/>
    </source>
</evidence>
<dbReference type="EMBL" id="FNPB01000011">
    <property type="protein sequence ID" value="SDY31711.1"/>
    <property type="molecule type" value="Genomic_DNA"/>
</dbReference>
<protein>
    <submittedName>
        <fullName evidence="2">Uncharacterized protein</fullName>
    </submittedName>
</protein>
<name>A0A1H3IVH2_9EURY</name>
<reference evidence="3" key="1">
    <citation type="submission" date="2016-10" db="EMBL/GenBank/DDBJ databases">
        <authorList>
            <person name="Varghese N."/>
            <person name="Submissions S."/>
        </authorList>
    </citation>
    <scope>NUCLEOTIDE SEQUENCE [LARGE SCALE GENOMIC DNA]</scope>
    <source>
        <strain evidence="3">CGMCC 1.10118</strain>
    </source>
</reference>